<evidence type="ECO:0000256" key="19">
    <source>
        <dbReference type="ARBA" id="ARBA00023157"/>
    </source>
</evidence>
<protein>
    <recommendedName>
        <fullName evidence="6">Collagenase 3</fullName>
        <ecNumber evidence="5">3.4.24.80</ecNumber>
    </recommendedName>
    <alternativeName>
        <fullName evidence="20">Matrix metalloproteinase-13</fullName>
    </alternativeName>
    <alternativeName>
        <fullName evidence="7">Matrix metalloproteinase-14</fullName>
    </alternativeName>
</protein>
<evidence type="ECO:0000256" key="21">
    <source>
        <dbReference type="PIRSR" id="PIRSR001191-1"/>
    </source>
</evidence>
<evidence type="ECO:0000256" key="15">
    <source>
        <dbReference type="ARBA" id="ARBA00022833"/>
    </source>
</evidence>
<keyword evidence="8" id="KW-0963">Cytoplasm</keyword>
<dbReference type="InterPro" id="IPR018487">
    <property type="entry name" value="Hemopexin-like_repeat"/>
</dbReference>
<evidence type="ECO:0000256" key="9">
    <source>
        <dbReference type="ARBA" id="ARBA00022553"/>
    </source>
</evidence>
<dbReference type="CDD" id="cd00094">
    <property type="entry name" value="HX"/>
    <property type="match status" value="1"/>
</dbReference>
<keyword evidence="26" id="KW-1185">Reference proteome</keyword>
<dbReference type="SUPFAM" id="SSF55486">
    <property type="entry name" value="Metalloproteases ('zincins'), catalytic domain"/>
    <property type="match status" value="1"/>
</dbReference>
<comment type="cofactor">
    <cofactor evidence="23">
        <name>Zn(2+)</name>
        <dbReference type="ChEBI" id="CHEBI:29105"/>
    </cofactor>
    <text evidence="23">Binds 2 Zn(2+) ions per subunit.</text>
</comment>
<feature type="binding site" evidence="23">
    <location>
        <position position="327"/>
    </location>
    <ligand>
        <name>Ca(2+)</name>
        <dbReference type="ChEBI" id="CHEBI:29108"/>
        <label>5</label>
    </ligand>
</feature>
<evidence type="ECO:0000256" key="7">
    <source>
        <dbReference type="ARBA" id="ARBA00020199"/>
    </source>
</evidence>
<feature type="binding site" evidence="23">
    <location>
        <position position="152"/>
    </location>
    <ligand>
        <name>Ca(2+)</name>
        <dbReference type="ChEBI" id="CHEBI:29108"/>
        <label>3</label>
    </ligand>
</feature>
<dbReference type="GO" id="GO:0042470">
    <property type="term" value="C:melanosome"/>
    <property type="evidence" value="ECO:0007669"/>
    <property type="project" value="UniProtKB-SubCell"/>
</dbReference>
<dbReference type="GO" id="GO:0031012">
    <property type="term" value="C:extracellular matrix"/>
    <property type="evidence" value="ECO:0007669"/>
    <property type="project" value="InterPro"/>
</dbReference>
<evidence type="ECO:0000256" key="3">
    <source>
        <dbReference type="ARBA" id="ARBA00004496"/>
    </source>
</evidence>
<dbReference type="SUPFAM" id="SSF50923">
    <property type="entry name" value="Hemopexin-like domain"/>
    <property type="match status" value="1"/>
</dbReference>
<feature type="disulfide bond" evidence="24">
    <location>
        <begin position="226"/>
        <end position="413"/>
    </location>
</feature>
<dbReference type="PROSITE" id="PS00024">
    <property type="entry name" value="HEMOPEXIN"/>
    <property type="match status" value="1"/>
</dbReference>
<feature type="binding site" evidence="23">
    <location>
        <position position="233"/>
    </location>
    <ligand>
        <name>Ca(2+)</name>
        <dbReference type="ChEBI" id="CHEBI:29108"/>
        <label>4</label>
    </ligand>
</feature>
<dbReference type="InterPro" id="IPR021190">
    <property type="entry name" value="Pept_M10A"/>
</dbReference>
<feature type="active site" evidence="21">
    <location>
        <position position="191"/>
    </location>
</feature>
<dbReference type="GO" id="GO:0004222">
    <property type="term" value="F:metalloendopeptidase activity"/>
    <property type="evidence" value="ECO:0007669"/>
    <property type="project" value="InterPro"/>
</dbReference>
<sequence>MFTFSDKEILTYPEVLSSFFLLGLSFCLTIPIPLEDSHEFTEKDLQFAEHYLKTHYGLRPNPAGIMRKSANTVASKLQEMQAFFGLEVTETKMWYIILFDRIMNYTSDLRRTEVDRAFKKHSKIRSGVADIMISFGTKEHGDFYPFDGPSGLLAHAFPPGPDYGGDAHFDDDEAWSDDSRGYNLFLVAAHEFGFVLPDDDVQGIQELYGKSTEIPTQNIPKHQEKCDAELSLDAITELRGEMLIFKDRFFWRLHPQMVDAELVLLKSFWPELPNKIDAAYENPIKDLVFMFKGKKVWALNGYDIVEDFPKKIYEMGFPKEMRRIDAAVHIKDTGKTLFFSGNKFWSYDEEAEVMEAGYPRLIEDEFAGIGDRVDAVYQRNGYLYFFNGPLQFEYSIWSKRIVRVLHTNSIFWC</sequence>
<dbReference type="Proteomes" id="UP000694405">
    <property type="component" value="Unassembled WGS sequence"/>
</dbReference>
<dbReference type="PANTHER" id="PTHR10201">
    <property type="entry name" value="MATRIX METALLOPROTEINASE"/>
    <property type="match status" value="1"/>
</dbReference>
<feature type="binding site" evidence="23">
    <location>
        <position position="150"/>
    </location>
    <ligand>
        <name>Ca(2+)</name>
        <dbReference type="ChEBI" id="CHEBI:29108"/>
        <label>3</label>
    </ligand>
</feature>
<evidence type="ECO:0000256" key="16">
    <source>
        <dbReference type="ARBA" id="ARBA00022837"/>
    </source>
</evidence>
<feature type="binding site" evidence="23">
    <location>
        <position position="147"/>
    </location>
    <ligand>
        <name>Ca(2+)</name>
        <dbReference type="ChEBI" id="CHEBI:29108"/>
        <label>3</label>
    </ligand>
</feature>
<dbReference type="GO" id="GO:0006508">
    <property type="term" value="P:proteolysis"/>
    <property type="evidence" value="ECO:0007669"/>
    <property type="project" value="UniProtKB-KW"/>
</dbReference>
<dbReference type="SUPFAM" id="SSF47090">
    <property type="entry name" value="PGBD-like"/>
    <property type="match status" value="1"/>
</dbReference>
<dbReference type="InterPro" id="IPR006026">
    <property type="entry name" value="Peptidase_Metallo"/>
</dbReference>
<dbReference type="PRINTS" id="PR00138">
    <property type="entry name" value="MATRIXIN"/>
</dbReference>
<dbReference type="Gene3D" id="3.40.390.10">
    <property type="entry name" value="Collagenase (Catalytic Domain)"/>
    <property type="match status" value="1"/>
</dbReference>
<dbReference type="AlphaFoldDB" id="A0A8V5GSZ7"/>
<keyword evidence="9" id="KW-0597">Phosphoprotein</keyword>
<dbReference type="Gene3D" id="2.110.10.10">
    <property type="entry name" value="Hemopexin-like domain"/>
    <property type="match status" value="1"/>
</dbReference>
<evidence type="ECO:0000313" key="25">
    <source>
        <dbReference type="Ensembl" id="ENSMUNP00000025321.1"/>
    </source>
</evidence>
<dbReference type="Ensembl" id="ENSMUNT00000035773.1">
    <property type="protein sequence ID" value="ENSMUNP00000025321.1"/>
    <property type="gene ID" value="ENSMUNG00000017669.1"/>
</dbReference>
<keyword evidence="16 23" id="KW-0106">Calcium</keyword>
<organism evidence="25 26">
    <name type="scientific">Melopsittacus undulatus</name>
    <name type="common">Budgerigar</name>
    <name type="synonym">Psittacus undulatus</name>
    <dbReference type="NCBI Taxonomy" id="13146"/>
    <lineage>
        <taxon>Eukaryota</taxon>
        <taxon>Metazoa</taxon>
        <taxon>Chordata</taxon>
        <taxon>Craniata</taxon>
        <taxon>Vertebrata</taxon>
        <taxon>Euteleostomi</taxon>
        <taxon>Archelosauria</taxon>
        <taxon>Archosauria</taxon>
        <taxon>Dinosauria</taxon>
        <taxon>Saurischia</taxon>
        <taxon>Theropoda</taxon>
        <taxon>Coelurosauria</taxon>
        <taxon>Aves</taxon>
        <taxon>Neognathae</taxon>
        <taxon>Neoaves</taxon>
        <taxon>Telluraves</taxon>
        <taxon>Australaves</taxon>
        <taxon>Psittaciformes</taxon>
        <taxon>Psittaculidae</taxon>
        <taxon>Melopsittacus</taxon>
    </lineage>
</organism>
<evidence type="ECO:0000256" key="10">
    <source>
        <dbReference type="ARBA" id="ARBA00022670"/>
    </source>
</evidence>
<keyword evidence="19 24" id="KW-1015">Disulfide bond</keyword>
<evidence type="ECO:0000256" key="23">
    <source>
        <dbReference type="PIRSR" id="PIRSR621190-2"/>
    </source>
</evidence>
<dbReference type="GO" id="GO:0005615">
    <property type="term" value="C:extracellular space"/>
    <property type="evidence" value="ECO:0007669"/>
    <property type="project" value="TreeGrafter"/>
</dbReference>
<dbReference type="InterPro" id="IPR036365">
    <property type="entry name" value="PGBD-like_sf"/>
</dbReference>
<evidence type="ECO:0000256" key="6">
    <source>
        <dbReference type="ARBA" id="ARBA00018037"/>
    </source>
</evidence>
<dbReference type="EC" id="3.4.24.80" evidence="5"/>
<feature type="binding site" evidence="23">
    <location>
        <position position="130"/>
    </location>
    <ligand>
        <name>Ca(2+)</name>
        <dbReference type="ChEBI" id="CHEBI:29108"/>
        <label>2</label>
    </ligand>
</feature>
<evidence type="ECO:0000256" key="18">
    <source>
        <dbReference type="ARBA" id="ARBA00023145"/>
    </source>
</evidence>
<feature type="binding site" evidence="23">
    <location>
        <position position="173"/>
    </location>
    <ligand>
        <name>Ca(2+)</name>
        <dbReference type="ChEBI" id="CHEBI:29108"/>
        <label>3</label>
    </ligand>
</feature>
<evidence type="ECO:0000256" key="14">
    <source>
        <dbReference type="ARBA" id="ARBA00022801"/>
    </source>
</evidence>
<dbReference type="SMART" id="SM00120">
    <property type="entry name" value="HX"/>
    <property type="match status" value="4"/>
</dbReference>
<feature type="binding site" evidence="23">
    <location>
        <position position="140"/>
    </location>
    <ligand>
        <name>Zn(2+)</name>
        <dbReference type="ChEBI" id="CHEBI:29105"/>
        <label>1</label>
    </ligand>
</feature>
<dbReference type="GO" id="GO:0008270">
    <property type="term" value="F:zinc ion binding"/>
    <property type="evidence" value="ECO:0007669"/>
    <property type="project" value="InterPro"/>
</dbReference>
<keyword evidence="17" id="KW-0482">Metalloprotease</keyword>
<comment type="subcellular location">
    <subcellularLocation>
        <location evidence="3">Cytoplasm</location>
    </subcellularLocation>
    <subcellularLocation>
        <location evidence="2">Melanosome</location>
    </subcellularLocation>
</comment>
<dbReference type="FunFam" id="2.110.10.10:FF:000002">
    <property type="entry name" value="Matrix metallopeptidase 3"/>
    <property type="match status" value="1"/>
</dbReference>
<comment type="catalytic activity">
    <reaction evidence="1">
        <text>Endopeptidase activity. Activates progelatinase A by cleavage of the propeptide at 37-Asn-|-Leu-38. Other bonds hydrolyzed include 35-Gly-|-Ile-36 in the propeptide of collagenase 3, and 341-Asn-|-Phe-342, 441-Asp-|-Leu-442 and 354-Gln-|-Thr-355 in the aggrecan interglobular domain.</text>
        <dbReference type="EC" id="3.4.24.80"/>
    </reaction>
</comment>
<evidence type="ECO:0000256" key="1">
    <source>
        <dbReference type="ARBA" id="ARBA00001718"/>
    </source>
</evidence>
<feature type="binding site" evidence="23">
    <location>
        <position position="155"/>
    </location>
    <ligand>
        <name>Zn(2+)</name>
        <dbReference type="ChEBI" id="CHEBI:29105"/>
        <label>1</label>
    </ligand>
</feature>
<evidence type="ECO:0000256" key="2">
    <source>
        <dbReference type="ARBA" id="ARBA00004223"/>
    </source>
</evidence>
<name>A0A8V5GSZ7_MELUD</name>
<dbReference type="PANTHER" id="PTHR10201:SF165">
    <property type="entry name" value="COLLAGENASE 3"/>
    <property type="match status" value="1"/>
</dbReference>
<dbReference type="Pfam" id="PF00413">
    <property type="entry name" value="Peptidase_M10"/>
    <property type="match status" value="1"/>
</dbReference>
<evidence type="ECO:0000256" key="22">
    <source>
        <dbReference type="PIRSR" id="PIRSR001191-2"/>
    </source>
</evidence>
<dbReference type="InterPro" id="IPR036375">
    <property type="entry name" value="Hemopexin-like_dom_sf"/>
</dbReference>
<keyword evidence="13" id="KW-0677">Repeat</keyword>
<reference evidence="25" key="1">
    <citation type="submission" date="2020-03" db="EMBL/GenBank/DDBJ databases">
        <title>Melopsittacus undulatus (budgerigar) genome, bMelUnd1, maternal haplotype with Z.</title>
        <authorList>
            <person name="Gedman G."/>
            <person name="Mountcastle J."/>
            <person name="Haase B."/>
            <person name="Formenti G."/>
            <person name="Wright T."/>
            <person name="Apodaca J."/>
            <person name="Pelan S."/>
            <person name="Chow W."/>
            <person name="Rhie A."/>
            <person name="Howe K."/>
            <person name="Fedrigo O."/>
            <person name="Jarvis E.D."/>
        </authorList>
    </citation>
    <scope>NUCLEOTIDE SEQUENCE [LARGE SCALE GENOMIC DNA]</scope>
</reference>
<keyword evidence="12" id="KW-0732">Signal</keyword>
<keyword evidence="11 22" id="KW-0479">Metal-binding</keyword>
<feature type="binding site" evidence="23">
    <location>
        <position position="108"/>
    </location>
    <ligand>
        <name>Ca(2+)</name>
        <dbReference type="ChEBI" id="CHEBI:29108"/>
        <label>1</label>
    </ligand>
</feature>
<reference evidence="25" key="2">
    <citation type="submission" date="2025-08" db="UniProtKB">
        <authorList>
            <consortium name="Ensembl"/>
        </authorList>
    </citation>
    <scope>IDENTIFICATION</scope>
</reference>
<evidence type="ECO:0000256" key="12">
    <source>
        <dbReference type="ARBA" id="ARBA00022729"/>
    </source>
</evidence>
<evidence type="ECO:0000256" key="17">
    <source>
        <dbReference type="ARBA" id="ARBA00023049"/>
    </source>
</evidence>
<comment type="cofactor">
    <cofactor evidence="23">
        <name>Ca(2+)</name>
        <dbReference type="ChEBI" id="CHEBI:29108"/>
    </cofactor>
    <text evidence="23">Can bind about 5 Ca(2+) ions per subunit.</text>
</comment>
<dbReference type="GO" id="GO:0030574">
    <property type="term" value="P:collagen catabolic process"/>
    <property type="evidence" value="ECO:0007669"/>
    <property type="project" value="TreeGrafter"/>
</dbReference>
<evidence type="ECO:0000256" key="4">
    <source>
        <dbReference type="ARBA" id="ARBA00010370"/>
    </source>
</evidence>
<feature type="binding site" evidence="23">
    <location>
        <position position="164"/>
    </location>
    <ligand>
        <name>Ca(2+)</name>
        <dbReference type="ChEBI" id="CHEBI:29108"/>
        <label>2</label>
    </ligand>
</feature>
<evidence type="ECO:0000256" key="24">
    <source>
        <dbReference type="PIRSR" id="PIRSR621190-3"/>
    </source>
</evidence>
<evidence type="ECO:0000256" key="11">
    <source>
        <dbReference type="ARBA" id="ARBA00022723"/>
    </source>
</evidence>
<reference evidence="25" key="3">
    <citation type="submission" date="2025-09" db="UniProtKB">
        <authorList>
            <consortium name="Ensembl"/>
        </authorList>
    </citation>
    <scope>IDENTIFICATION</scope>
</reference>
<feature type="binding site" evidence="23">
    <location>
        <position position="376"/>
    </location>
    <ligand>
        <name>Ca(2+)</name>
        <dbReference type="ChEBI" id="CHEBI:29108"/>
        <label>5</label>
    </ligand>
</feature>
<evidence type="ECO:0000256" key="8">
    <source>
        <dbReference type="ARBA" id="ARBA00022490"/>
    </source>
</evidence>
<feature type="binding site" evidence="23">
    <location>
        <position position="142"/>
    </location>
    <ligand>
        <name>Zn(2+)</name>
        <dbReference type="ChEBI" id="CHEBI:29105"/>
        <label>1</label>
    </ligand>
</feature>
<dbReference type="PIRSF" id="PIRSF001191">
    <property type="entry name" value="Peptidase_M10A_matrix"/>
    <property type="match status" value="1"/>
</dbReference>
<proteinExistence type="inferred from homology"/>
<accession>A0A8V5GSZ7</accession>
<dbReference type="Pfam" id="PF00045">
    <property type="entry name" value="Hemopexin"/>
    <property type="match status" value="4"/>
</dbReference>
<feature type="binding site" evidence="22">
    <location>
        <position position="190"/>
    </location>
    <ligand>
        <name>Zn(2+)</name>
        <dbReference type="ChEBI" id="CHEBI:29105"/>
        <label>2</label>
        <note>catalytic</note>
    </ligand>
</feature>
<evidence type="ECO:0000313" key="26">
    <source>
        <dbReference type="Proteomes" id="UP000694405"/>
    </source>
</evidence>
<dbReference type="InterPro" id="IPR024079">
    <property type="entry name" value="MetalloPept_cat_dom_sf"/>
</dbReference>
<evidence type="ECO:0000256" key="13">
    <source>
        <dbReference type="ARBA" id="ARBA00022737"/>
    </source>
</evidence>
<feature type="binding site" evidence="23">
    <location>
        <position position="166"/>
    </location>
    <ligand>
        <name>Ca(2+)</name>
        <dbReference type="ChEBI" id="CHEBI:29108"/>
        <label>2</label>
    </ligand>
</feature>
<keyword evidence="18" id="KW-0865">Zymogen</keyword>
<dbReference type="Gene3D" id="1.10.101.10">
    <property type="entry name" value="PGBD-like superfamily/PGBD"/>
    <property type="match status" value="1"/>
</dbReference>
<dbReference type="InterPro" id="IPR036366">
    <property type="entry name" value="PGBDSf"/>
</dbReference>
<feature type="binding site" evidence="23">
    <location>
        <position position="277"/>
    </location>
    <ligand>
        <name>Ca(2+)</name>
        <dbReference type="ChEBI" id="CHEBI:29108"/>
        <label>4</label>
    </ligand>
</feature>
<comment type="similarity">
    <text evidence="4">Belongs to the peptidase M10A family.</text>
</comment>
<dbReference type="GO" id="GO:0030198">
    <property type="term" value="P:extracellular matrix organization"/>
    <property type="evidence" value="ECO:0007669"/>
    <property type="project" value="TreeGrafter"/>
</dbReference>
<dbReference type="InterPro" id="IPR018486">
    <property type="entry name" value="Hemopexin_CS"/>
</dbReference>
<feature type="binding site" evidence="23">
    <location>
        <position position="168"/>
    </location>
    <ligand>
        <name>Zn(2+)</name>
        <dbReference type="ChEBI" id="CHEBI:29105"/>
        <label>1</label>
    </ligand>
</feature>
<dbReference type="SMART" id="SM00235">
    <property type="entry name" value="ZnMc"/>
    <property type="match status" value="1"/>
</dbReference>
<evidence type="ECO:0000256" key="5">
    <source>
        <dbReference type="ARBA" id="ARBA00012342"/>
    </source>
</evidence>
<feature type="binding site" evidence="23">
    <location>
        <position position="235"/>
    </location>
    <ligand>
        <name>Ca(2+)</name>
        <dbReference type="ChEBI" id="CHEBI:29108"/>
        <label>5</label>
    </ligand>
</feature>
<feature type="binding site" evidence="23">
    <location>
        <position position="173"/>
    </location>
    <ligand>
        <name>Ca(2+)</name>
        <dbReference type="ChEBI" id="CHEBI:29108"/>
        <label>1</label>
    </ligand>
</feature>
<feature type="binding site" evidence="23">
    <location>
        <position position="374"/>
    </location>
    <ligand>
        <name>Ca(2+)</name>
        <dbReference type="ChEBI" id="CHEBI:29108"/>
        <label>4</label>
    </ligand>
</feature>
<dbReference type="PROSITE" id="PS51642">
    <property type="entry name" value="HEMOPEXIN_2"/>
    <property type="match status" value="4"/>
</dbReference>
<feature type="binding site" evidence="23">
    <location>
        <position position="279"/>
    </location>
    <ligand>
        <name>Ca(2+)</name>
        <dbReference type="ChEBI" id="CHEBI:29108"/>
        <label>5</label>
    </ligand>
</feature>
<keyword evidence="15 22" id="KW-0862">Zinc</keyword>
<feature type="binding site" evidence="23">
    <location>
        <position position="171"/>
    </location>
    <ligand>
        <name>Ca(2+)</name>
        <dbReference type="ChEBI" id="CHEBI:29108"/>
        <label>1</label>
    </ligand>
</feature>
<feature type="binding site" evidence="23">
    <location>
        <position position="148"/>
    </location>
    <ligand>
        <name>Ca(2+)</name>
        <dbReference type="ChEBI" id="CHEBI:29108"/>
        <label>3</label>
    </ligand>
</feature>
<evidence type="ECO:0000256" key="20">
    <source>
        <dbReference type="ARBA" id="ARBA00031807"/>
    </source>
</evidence>
<keyword evidence="10" id="KW-0645">Protease</keyword>
<dbReference type="InterPro" id="IPR000585">
    <property type="entry name" value="Hemopexin-like_dom"/>
</dbReference>
<keyword evidence="14" id="KW-0378">Hydrolase</keyword>
<dbReference type="InterPro" id="IPR001818">
    <property type="entry name" value="Pept_M10_metallopeptidase"/>
</dbReference>
<feature type="binding site" evidence="23">
    <location>
        <position position="170"/>
    </location>
    <ligand>
        <name>Ca(2+)</name>
        <dbReference type="ChEBI" id="CHEBI:29108"/>
        <label>3</label>
    </ligand>
</feature>